<sequence>MNRRHLFVSLREAVEGLYQQPAWRVWIRTALQWTGFIKRSVCEKQQNQAINTPLGSRLPSSDALKTETALKNTFFSDDITLTFTSCFVTDSPVTLSFGHLWHRVTLVCTGMFTGTYSSSQWKHPKKQQHIKIATLISPLSIPWVTLLYEVGLFELRVLFATSALPYIQDKYVKKRINPGGLGNSLHVIGCNQYTYRCSTAGGSKHAWRAARPGGRRPGVKLELKL</sequence>
<evidence type="ECO:0000313" key="2">
    <source>
        <dbReference type="Proteomes" id="UP001283361"/>
    </source>
</evidence>
<dbReference type="EMBL" id="JAWDGP010003682">
    <property type="protein sequence ID" value="KAK3771774.1"/>
    <property type="molecule type" value="Genomic_DNA"/>
</dbReference>
<proteinExistence type="predicted"/>
<dbReference type="Proteomes" id="UP001283361">
    <property type="component" value="Unassembled WGS sequence"/>
</dbReference>
<accession>A0AAE0ZLS9</accession>
<reference evidence="1" key="1">
    <citation type="journal article" date="2023" name="G3 (Bethesda)">
        <title>A reference genome for the long-term kleptoplast-retaining sea slug Elysia crispata morphotype clarki.</title>
        <authorList>
            <person name="Eastman K.E."/>
            <person name="Pendleton A.L."/>
            <person name="Shaikh M.A."/>
            <person name="Suttiyut T."/>
            <person name="Ogas R."/>
            <person name="Tomko P."/>
            <person name="Gavelis G."/>
            <person name="Widhalm J.R."/>
            <person name="Wisecaver J.H."/>
        </authorList>
    </citation>
    <scope>NUCLEOTIDE SEQUENCE</scope>
    <source>
        <strain evidence="1">ECLA1</strain>
    </source>
</reference>
<name>A0AAE0ZLS9_9GAST</name>
<gene>
    <name evidence="1" type="ORF">RRG08_066518</name>
</gene>
<keyword evidence="2" id="KW-1185">Reference proteome</keyword>
<organism evidence="1 2">
    <name type="scientific">Elysia crispata</name>
    <name type="common">lettuce slug</name>
    <dbReference type="NCBI Taxonomy" id="231223"/>
    <lineage>
        <taxon>Eukaryota</taxon>
        <taxon>Metazoa</taxon>
        <taxon>Spiralia</taxon>
        <taxon>Lophotrochozoa</taxon>
        <taxon>Mollusca</taxon>
        <taxon>Gastropoda</taxon>
        <taxon>Heterobranchia</taxon>
        <taxon>Euthyneura</taxon>
        <taxon>Panpulmonata</taxon>
        <taxon>Sacoglossa</taxon>
        <taxon>Placobranchoidea</taxon>
        <taxon>Plakobranchidae</taxon>
        <taxon>Elysia</taxon>
    </lineage>
</organism>
<evidence type="ECO:0000313" key="1">
    <source>
        <dbReference type="EMBL" id="KAK3771774.1"/>
    </source>
</evidence>
<dbReference type="AlphaFoldDB" id="A0AAE0ZLS9"/>
<comment type="caution">
    <text evidence="1">The sequence shown here is derived from an EMBL/GenBank/DDBJ whole genome shotgun (WGS) entry which is preliminary data.</text>
</comment>
<protein>
    <submittedName>
        <fullName evidence="1">Uncharacterized protein</fullName>
    </submittedName>
</protein>